<name>A0A1E4TSQ4_PACTA</name>
<evidence type="ECO:0000313" key="12">
    <source>
        <dbReference type="Proteomes" id="UP000094236"/>
    </source>
</evidence>
<dbReference type="PANTHER" id="PTHR45859">
    <property type="entry name" value="TRANSLATION INITIATION FACTOR EIF-2B SUBUNIT BETA"/>
    <property type="match status" value="1"/>
</dbReference>
<dbReference type="InterPro" id="IPR051855">
    <property type="entry name" value="eIF2B_beta_subunit"/>
</dbReference>
<accession>A0A1E4TSQ4</accession>
<dbReference type="STRING" id="669874.A0A1E4TSQ4"/>
<keyword evidence="3" id="KW-0963">Cytoplasm</keyword>
<dbReference type="OrthoDB" id="269919at2759"/>
<organism evidence="11 12">
    <name type="scientific">Pachysolen tannophilus NRRL Y-2460</name>
    <dbReference type="NCBI Taxonomy" id="669874"/>
    <lineage>
        <taxon>Eukaryota</taxon>
        <taxon>Fungi</taxon>
        <taxon>Dikarya</taxon>
        <taxon>Ascomycota</taxon>
        <taxon>Saccharomycotina</taxon>
        <taxon>Pichiomycetes</taxon>
        <taxon>Pachysolenaceae</taxon>
        <taxon>Pachysolen</taxon>
    </lineage>
</organism>
<dbReference type="InterPro" id="IPR037171">
    <property type="entry name" value="NagB/RpiA_transferase-like"/>
</dbReference>
<feature type="compositionally biased region" description="Low complexity" evidence="10">
    <location>
        <begin position="144"/>
        <end position="162"/>
    </location>
</feature>
<proteinExistence type="inferred from homology"/>
<reference evidence="12" key="1">
    <citation type="submission" date="2016-05" db="EMBL/GenBank/DDBJ databases">
        <title>Comparative genomics of biotechnologically important yeasts.</title>
        <authorList>
            <consortium name="DOE Joint Genome Institute"/>
            <person name="Riley R."/>
            <person name="Haridas S."/>
            <person name="Wolfe K.H."/>
            <person name="Lopes M.R."/>
            <person name="Hittinger C.T."/>
            <person name="Goker M."/>
            <person name="Salamov A."/>
            <person name="Wisecaver J."/>
            <person name="Long T.M."/>
            <person name="Aerts A.L."/>
            <person name="Barry K."/>
            <person name="Choi C."/>
            <person name="Clum A."/>
            <person name="Coughlan A.Y."/>
            <person name="Deshpande S."/>
            <person name="Douglass A.P."/>
            <person name="Hanson S.J."/>
            <person name="Klenk H.-P."/>
            <person name="Labutti K."/>
            <person name="Lapidus A."/>
            <person name="Lindquist E."/>
            <person name="Lipzen A."/>
            <person name="Meier-Kolthoff J.P."/>
            <person name="Ohm R.A."/>
            <person name="Otillar R.P."/>
            <person name="Pangilinan J."/>
            <person name="Peng Y."/>
            <person name="Rokas A."/>
            <person name="Rosa C.A."/>
            <person name="Scheuner C."/>
            <person name="Sibirny A.A."/>
            <person name="Slot J.C."/>
            <person name="Stielow J.B."/>
            <person name="Sun H."/>
            <person name="Kurtzman C.P."/>
            <person name="Blackwell M."/>
            <person name="Grigoriev I.V."/>
            <person name="Jeffries T.W."/>
        </authorList>
    </citation>
    <scope>NUCLEOTIDE SEQUENCE [LARGE SCALE GENOMIC DNA]</scope>
    <source>
        <strain evidence="12">NRRL Y-2460</strain>
    </source>
</reference>
<dbReference type="InterPro" id="IPR000649">
    <property type="entry name" value="IF-2B-related"/>
</dbReference>
<keyword evidence="12" id="KW-1185">Reference proteome</keyword>
<dbReference type="GO" id="GO:0003743">
    <property type="term" value="F:translation initiation factor activity"/>
    <property type="evidence" value="ECO:0007669"/>
    <property type="project" value="UniProtKB-KW"/>
</dbReference>
<dbReference type="GO" id="GO:0006446">
    <property type="term" value="P:regulation of translational initiation"/>
    <property type="evidence" value="ECO:0007669"/>
    <property type="project" value="EnsemblFungi"/>
</dbReference>
<dbReference type="FunFam" id="3.40.50.10470:FF:000008">
    <property type="entry name" value="Translation initiation factor 2B, beta subunit"/>
    <property type="match status" value="1"/>
</dbReference>
<evidence type="ECO:0000256" key="10">
    <source>
        <dbReference type="SAM" id="MobiDB-lite"/>
    </source>
</evidence>
<dbReference type="GO" id="GO:0005829">
    <property type="term" value="C:cytosol"/>
    <property type="evidence" value="ECO:0007669"/>
    <property type="project" value="UniProtKB-SubCell"/>
</dbReference>
<dbReference type="GO" id="GO:0005085">
    <property type="term" value="F:guanyl-nucleotide exchange factor activity"/>
    <property type="evidence" value="ECO:0007669"/>
    <property type="project" value="EnsemblFungi"/>
</dbReference>
<dbReference type="PANTHER" id="PTHR45859:SF1">
    <property type="entry name" value="TRANSLATION INITIATION FACTOR EIF-2B SUBUNIT BETA"/>
    <property type="match status" value="1"/>
</dbReference>
<evidence type="ECO:0000256" key="5">
    <source>
        <dbReference type="ARBA" id="ARBA00022917"/>
    </source>
</evidence>
<gene>
    <name evidence="11" type="ORF">PACTADRAFT_43645</name>
</gene>
<feature type="region of interest" description="Disordered" evidence="10">
    <location>
        <begin position="93"/>
        <end position="118"/>
    </location>
</feature>
<comment type="subunit">
    <text evidence="8">Component of the translation initiation factor 2B (eIF2B) complex which is a heterodecamer of two sets of five different subunits: alpha, beta, gamma, delta and epsilon. Subunits alpha, beta and delta comprise a regulatory subcomplex and subunits epsilon and gamma comprise a catalytic subcomplex. Within the complex, the hexameric regulatory complex resides at the center, with the two heterodimeric catalytic subcomplexes bound on opposite sides.</text>
</comment>
<evidence type="ECO:0000256" key="6">
    <source>
        <dbReference type="ARBA" id="ARBA00044122"/>
    </source>
</evidence>
<dbReference type="Pfam" id="PF01008">
    <property type="entry name" value="IF-2B"/>
    <property type="match status" value="1"/>
</dbReference>
<evidence type="ECO:0000256" key="1">
    <source>
        <dbReference type="ARBA" id="ARBA00004514"/>
    </source>
</evidence>
<dbReference type="Gene3D" id="3.40.50.10470">
    <property type="entry name" value="Translation initiation factor eif-2b, domain 2"/>
    <property type="match status" value="1"/>
</dbReference>
<dbReference type="SUPFAM" id="SSF100950">
    <property type="entry name" value="NagB/RpiA/CoA transferase-like"/>
    <property type="match status" value="1"/>
</dbReference>
<comment type="similarity">
    <text evidence="2 9">Belongs to the eIF-2B alpha/beta/delta subunits family.</text>
</comment>
<feature type="compositionally biased region" description="Low complexity" evidence="10">
    <location>
        <begin position="105"/>
        <end position="118"/>
    </location>
</feature>
<evidence type="ECO:0000256" key="8">
    <source>
        <dbReference type="ARBA" id="ARBA00046432"/>
    </source>
</evidence>
<evidence type="ECO:0000256" key="7">
    <source>
        <dbReference type="ARBA" id="ARBA00044228"/>
    </source>
</evidence>
<protein>
    <recommendedName>
        <fullName evidence="6">Translation initiation factor eIF2B subunit beta</fullName>
    </recommendedName>
    <alternativeName>
        <fullName evidence="7">eIF2B GDP-GTP exchange factor subunit beta</fullName>
    </alternativeName>
</protein>
<sequence>MSSQHKDKADINVHIDSVVNKLKRRQISGSYTVAIETCQLLMRVISASRWNHPDQLIDIIAQVGKKLVQAQPREFSSGNIVRRVLSLIRDEMNDDNDVNNGNGGNNNNNNNSNYINNSVNNENQAMISSMFALLTTNENKKNTVSNQQNLQQQKSQVSSASAQLKKNTHTQDFRSIIIQGIKELIDEISSISENIETMSVDLIHDNEVLLTPTPGSKTVFNFLAKARLKRKFTVLVTECFPNETEEAHKFAKKLAAHKIDTVVIPDSTVFAVMSRVGKVIVGARSVFANGGCVTSSGVAAVCECAKEYKTPVFVVAGLYKLSPLYPFDRDSLVEVGNSGKVMEWEDSQLVGNCEVTNPLFDYVVPENIDIYITNVGGFSPSFIYRIVLDNYKAEDVNLE</sequence>
<dbReference type="InterPro" id="IPR042529">
    <property type="entry name" value="IF_2B-like_C"/>
</dbReference>
<evidence type="ECO:0000256" key="4">
    <source>
        <dbReference type="ARBA" id="ARBA00022540"/>
    </source>
</evidence>
<evidence type="ECO:0000256" key="9">
    <source>
        <dbReference type="RuleBase" id="RU003814"/>
    </source>
</evidence>
<dbReference type="GO" id="GO:0005851">
    <property type="term" value="C:eukaryotic translation initiation factor 2B complex"/>
    <property type="evidence" value="ECO:0007669"/>
    <property type="project" value="EnsemblFungi"/>
</dbReference>
<dbReference type="AlphaFoldDB" id="A0A1E4TSQ4"/>
<dbReference type="EMBL" id="KV454015">
    <property type="protein sequence ID" value="ODV94781.1"/>
    <property type="molecule type" value="Genomic_DNA"/>
</dbReference>
<dbReference type="GO" id="GO:0002183">
    <property type="term" value="P:cytoplasmic translational initiation"/>
    <property type="evidence" value="ECO:0007669"/>
    <property type="project" value="EnsemblFungi"/>
</dbReference>
<feature type="region of interest" description="Disordered" evidence="10">
    <location>
        <begin position="142"/>
        <end position="162"/>
    </location>
</feature>
<evidence type="ECO:0000256" key="3">
    <source>
        <dbReference type="ARBA" id="ARBA00022490"/>
    </source>
</evidence>
<keyword evidence="4" id="KW-0396">Initiation factor</keyword>
<keyword evidence="5" id="KW-0648">Protein biosynthesis</keyword>
<comment type="subcellular location">
    <subcellularLocation>
        <location evidence="1">Cytoplasm</location>
        <location evidence="1">Cytosol</location>
    </subcellularLocation>
</comment>
<dbReference type="Proteomes" id="UP000094236">
    <property type="component" value="Unassembled WGS sequence"/>
</dbReference>
<evidence type="ECO:0000256" key="2">
    <source>
        <dbReference type="ARBA" id="ARBA00007251"/>
    </source>
</evidence>
<evidence type="ECO:0000313" key="11">
    <source>
        <dbReference type="EMBL" id="ODV94781.1"/>
    </source>
</evidence>